<dbReference type="EMBL" id="JAJEQM010000012">
    <property type="protein sequence ID" value="MCC2210997.1"/>
    <property type="molecule type" value="Genomic_DNA"/>
</dbReference>
<keyword evidence="3 4" id="KW-0560">Oxidoreductase</keyword>
<comment type="pathway">
    <text evidence="1">Cofactor biosynthesis; adenosylcobalamin biosynthesis.</text>
</comment>
<proteinExistence type="predicted"/>
<dbReference type="AlphaFoldDB" id="A0AAE3J9Y6"/>
<evidence type="ECO:0000256" key="2">
    <source>
        <dbReference type="ARBA" id="ARBA00022573"/>
    </source>
</evidence>
<accession>A0AAE3J9Y6</accession>
<keyword evidence="5" id="KW-1185">Reference proteome</keyword>
<dbReference type="Pfam" id="PF02571">
    <property type="entry name" value="CbiJ"/>
    <property type="match status" value="1"/>
</dbReference>
<dbReference type="EC" id="1.3.1.54" evidence="4"/>
<comment type="caution">
    <text evidence="4">The sequence shown here is derived from an EMBL/GenBank/DDBJ whole genome shotgun (WGS) entry which is preliminary data.</text>
</comment>
<dbReference type="RefSeq" id="WP_308456645.1">
    <property type="nucleotide sequence ID" value="NZ_JAJEQM010000012.1"/>
</dbReference>
<sequence>MFDVVLFGGTDEGHKIADFLSEQKVSYIVCVATEYGAELLDMKNVRIGRMTAEEMADFFDENSVRLVIDATHPYAEFVTENIKKACKVKYIRVVREDVQADGTYFENIKTAAEYLEKTTGNILITTGSKEIAKFSVVADRAFARVLPSEESLELCKNAGFKMKNIICMQGPFSKAFNSALIRELDIKYLVTKCTGKNGGFTEKTEAAKENGVECIIIKRPTDESGMTVSEVEKMILEWL</sequence>
<dbReference type="PANTHER" id="PTHR36925:SF1">
    <property type="entry name" value="COBALT-PRECORRIN-6A REDUCTASE"/>
    <property type="match status" value="1"/>
</dbReference>
<dbReference type="InterPro" id="IPR003723">
    <property type="entry name" value="Precorrin-6x_reduct"/>
</dbReference>
<name>A0AAE3J9Y6_9FIRM</name>
<evidence type="ECO:0000256" key="3">
    <source>
        <dbReference type="ARBA" id="ARBA00023002"/>
    </source>
</evidence>
<dbReference type="PANTHER" id="PTHR36925">
    <property type="entry name" value="COBALT-PRECORRIN-6A REDUCTASE"/>
    <property type="match status" value="1"/>
</dbReference>
<dbReference type="PROSITE" id="PS51014">
    <property type="entry name" value="COBK_CBIJ"/>
    <property type="match status" value="1"/>
</dbReference>
<reference evidence="4 5" key="1">
    <citation type="submission" date="2021-10" db="EMBL/GenBank/DDBJ databases">
        <title>Anaerobic single-cell dispensing facilitates the cultivation of human gut bacteria.</title>
        <authorList>
            <person name="Afrizal A."/>
        </authorList>
    </citation>
    <scope>NUCLEOTIDE SEQUENCE [LARGE SCALE GENOMIC DNA]</scope>
    <source>
        <strain evidence="4 5">CLA-AA-H232</strain>
    </source>
</reference>
<evidence type="ECO:0000256" key="1">
    <source>
        <dbReference type="ARBA" id="ARBA00004953"/>
    </source>
</evidence>
<dbReference type="Proteomes" id="UP001198242">
    <property type="component" value="Unassembled WGS sequence"/>
</dbReference>
<dbReference type="NCBIfam" id="TIGR00715">
    <property type="entry name" value="precor6x_red"/>
    <property type="match status" value="1"/>
</dbReference>
<organism evidence="4 5">
    <name type="scientific">Hominilimicola fabiformis</name>
    <dbReference type="NCBI Taxonomy" id="2885356"/>
    <lineage>
        <taxon>Bacteria</taxon>
        <taxon>Bacillati</taxon>
        <taxon>Bacillota</taxon>
        <taxon>Clostridia</taxon>
        <taxon>Eubacteriales</taxon>
        <taxon>Oscillospiraceae</taxon>
        <taxon>Hominilimicola</taxon>
    </lineage>
</organism>
<dbReference type="GO" id="GO:0009236">
    <property type="term" value="P:cobalamin biosynthetic process"/>
    <property type="evidence" value="ECO:0007669"/>
    <property type="project" value="UniProtKB-KW"/>
</dbReference>
<evidence type="ECO:0000313" key="5">
    <source>
        <dbReference type="Proteomes" id="UP001198242"/>
    </source>
</evidence>
<gene>
    <name evidence="4" type="primary">cobK</name>
    <name evidence="4" type="ORF">LKE05_09380</name>
</gene>
<dbReference type="GO" id="GO:0016994">
    <property type="term" value="F:precorrin-6A reductase activity"/>
    <property type="evidence" value="ECO:0007669"/>
    <property type="project" value="UniProtKB-EC"/>
</dbReference>
<protein>
    <submittedName>
        <fullName evidence="4">Precorrin-6A reductase</fullName>
        <ecNumber evidence="4">1.3.1.54</ecNumber>
    </submittedName>
</protein>
<keyword evidence="2" id="KW-0169">Cobalamin biosynthesis</keyword>
<evidence type="ECO:0000313" key="4">
    <source>
        <dbReference type="EMBL" id="MCC2210997.1"/>
    </source>
</evidence>